<dbReference type="Gene3D" id="1.25.40.10">
    <property type="entry name" value="Tetratricopeptide repeat domain"/>
    <property type="match status" value="1"/>
</dbReference>
<feature type="domain" description="Outer membrane lipoprotein BamD-like" evidence="8">
    <location>
        <begin position="37"/>
        <end position="240"/>
    </location>
</feature>
<dbReference type="OrthoDB" id="9779191at2"/>
<dbReference type="RefSeq" id="WP_073322882.1">
    <property type="nucleotide sequence ID" value="NZ_FQWD01000004.1"/>
</dbReference>
<keyword evidence="4 6" id="KW-0998">Cell outer membrane</keyword>
<keyword evidence="10" id="KW-1185">Reference proteome</keyword>
<dbReference type="PANTHER" id="PTHR37423:SF1">
    <property type="entry name" value="OUTER MEMBRANE PROTEIN ASSEMBLY FACTOR BAMD"/>
    <property type="match status" value="1"/>
</dbReference>
<dbReference type="CDD" id="cd15830">
    <property type="entry name" value="BamD"/>
    <property type="match status" value="1"/>
</dbReference>
<dbReference type="PROSITE" id="PS51257">
    <property type="entry name" value="PROKAR_LIPOPROTEIN"/>
    <property type="match status" value="1"/>
</dbReference>
<keyword evidence="5 6" id="KW-0449">Lipoprotein</keyword>
<evidence type="ECO:0000259" key="8">
    <source>
        <dbReference type="Pfam" id="PF13525"/>
    </source>
</evidence>
<dbReference type="EMBL" id="FQWD01000004">
    <property type="protein sequence ID" value="SHG58719.1"/>
    <property type="molecule type" value="Genomic_DNA"/>
</dbReference>
<comment type="subunit">
    <text evidence="6">Part of the Bam complex.</text>
</comment>
<dbReference type="Proteomes" id="UP000184520">
    <property type="component" value="Unassembled WGS sequence"/>
</dbReference>
<feature type="signal peptide" evidence="7">
    <location>
        <begin position="1"/>
        <end position="19"/>
    </location>
</feature>
<dbReference type="InterPro" id="IPR011990">
    <property type="entry name" value="TPR-like_helical_dom_sf"/>
</dbReference>
<keyword evidence="2 6" id="KW-0472">Membrane</keyword>
<dbReference type="STRING" id="634436.SAMN05216361_2479"/>
<feature type="chain" id="PRO_5013407960" description="Outer membrane protein assembly factor BamD" evidence="7">
    <location>
        <begin position="20"/>
        <end position="255"/>
    </location>
</feature>
<evidence type="ECO:0000256" key="3">
    <source>
        <dbReference type="ARBA" id="ARBA00023139"/>
    </source>
</evidence>
<evidence type="ECO:0000313" key="9">
    <source>
        <dbReference type="EMBL" id="SHG58719.1"/>
    </source>
</evidence>
<evidence type="ECO:0000256" key="1">
    <source>
        <dbReference type="ARBA" id="ARBA00022729"/>
    </source>
</evidence>
<dbReference type="SUPFAM" id="SSF48452">
    <property type="entry name" value="TPR-like"/>
    <property type="match status" value="1"/>
</dbReference>
<dbReference type="GO" id="GO:1990063">
    <property type="term" value="C:Bam protein complex"/>
    <property type="evidence" value="ECO:0007669"/>
    <property type="project" value="TreeGrafter"/>
</dbReference>
<dbReference type="InterPro" id="IPR017689">
    <property type="entry name" value="BamD"/>
</dbReference>
<protein>
    <recommendedName>
        <fullName evidence="6">Outer membrane protein assembly factor BamD</fullName>
    </recommendedName>
</protein>
<gene>
    <name evidence="6" type="primary">bamD</name>
    <name evidence="9" type="ORF">SAMN05216361_2479</name>
</gene>
<dbReference type="GO" id="GO:0051205">
    <property type="term" value="P:protein insertion into membrane"/>
    <property type="evidence" value="ECO:0007669"/>
    <property type="project" value="UniProtKB-UniRule"/>
</dbReference>
<sequence>MKITRCIAPLVFGAIVSLAGCSSSEDKEAQVVNANLDAQSLYDRARESMENGNFAAAAASLSALDSRFPFGPLSHQVQLDLIFSYYKSGKSDQTLATIDRFIRLNPNHADVDYAFYMRGLTNMEADNNLFQEMVGIDNTDRDPTKSKQAFDDFRRLIQQFPDSKYAADARKRMVFIKNRLAKYEVAIARFYMRREAYIAAANRGKYILEHYPDSNQVQQALEIMVECYDQLELTELKDNAMKTLKLNFPNSEFIS</sequence>
<dbReference type="GO" id="GO:0043165">
    <property type="term" value="P:Gram-negative-bacterium-type cell outer membrane assembly"/>
    <property type="evidence" value="ECO:0007669"/>
    <property type="project" value="UniProtKB-UniRule"/>
</dbReference>
<evidence type="ECO:0000256" key="6">
    <source>
        <dbReference type="HAMAP-Rule" id="MF_00922"/>
    </source>
</evidence>
<accession>A0A1M5L1U4</accession>
<comment type="function">
    <text evidence="6">Part of the outer membrane protein assembly complex, which is involved in assembly and insertion of beta-barrel proteins into the outer membrane.</text>
</comment>
<dbReference type="NCBIfam" id="TIGR03302">
    <property type="entry name" value="OM_YfiO"/>
    <property type="match status" value="1"/>
</dbReference>
<dbReference type="AlphaFoldDB" id="A0A1M5L1U4"/>
<dbReference type="HAMAP" id="MF_00922">
    <property type="entry name" value="OM_assembly_BamD"/>
    <property type="match status" value="1"/>
</dbReference>
<evidence type="ECO:0000256" key="7">
    <source>
        <dbReference type="SAM" id="SignalP"/>
    </source>
</evidence>
<reference evidence="10" key="1">
    <citation type="submission" date="2016-11" db="EMBL/GenBank/DDBJ databases">
        <authorList>
            <person name="Varghese N."/>
            <person name="Submissions S."/>
        </authorList>
    </citation>
    <scope>NUCLEOTIDE SEQUENCE [LARGE SCALE GENOMIC DNA]</scope>
    <source>
        <strain evidence="10">CGMCC 1.8995</strain>
    </source>
</reference>
<dbReference type="PANTHER" id="PTHR37423">
    <property type="entry name" value="SOLUBLE LYTIC MUREIN TRANSGLYCOSYLASE-RELATED"/>
    <property type="match status" value="1"/>
</dbReference>
<organism evidence="9 10">
    <name type="scientific">Marisediminitalea aggregata</name>
    <dbReference type="NCBI Taxonomy" id="634436"/>
    <lineage>
        <taxon>Bacteria</taxon>
        <taxon>Pseudomonadati</taxon>
        <taxon>Pseudomonadota</taxon>
        <taxon>Gammaproteobacteria</taxon>
        <taxon>Alteromonadales</taxon>
        <taxon>Alteromonadaceae</taxon>
        <taxon>Marisediminitalea</taxon>
    </lineage>
</organism>
<evidence type="ECO:0000313" key="10">
    <source>
        <dbReference type="Proteomes" id="UP000184520"/>
    </source>
</evidence>
<dbReference type="Pfam" id="PF13525">
    <property type="entry name" value="YfiO"/>
    <property type="match status" value="1"/>
</dbReference>
<name>A0A1M5L1U4_9ALTE</name>
<keyword evidence="3 6" id="KW-0564">Palmitate</keyword>
<proteinExistence type="inferred from homology"/>
<evidence type="ECO:0000256" key="4">
    <source>
        <dbReference type="ARBA" id="ARBA00023237"/>
    </source>
</evidence>
<comment type="similarity">
    <text evidence="6">Belongs to the BamD family.</text>
</comment>
<evidence type="ECO:0000256" key="5">
    <source>
        <dbReference type="ARBA" id="ARBA00023288"/>
    </source>
</evidence>
<comment type="subcellular location">
    <subcellularLocation>
        <location evidence="6">Cell outer membrane</location>
        <topology evidence="6">Lipid-anchor</topology>
    </subcellularLocation>
</comment>
<keyword evidence="1 6" id="KW-0732">Signal</keyword>
<dbReference type="InterPro" id="IPR039565">
    <property type="entry name" value="BamD-like"/>
</dbReference>
<evidence type="ECO:0000256" key="2">
    <source>
        <dbReference type="ARBA" id="ARBA00023136"/>
    </source>
</evidence>